<comment type="caution">
    <text evidence="2">The sequence shown here is derived from an EMBL/GenBank/DDBJ whole genome shotgun (WGS) entry which is preliminary data.</text>
</comment>
<dbReference type="AlphaFoldDB" id="W9YFW7"/>
<evidence type="ECO:0000313" key="3">
    <source>
        <dbReference type="Proteomes" id="UP000019484"/>
    </source>
</evidence>
<name>W9YFW7_9EURO</name>
<protein>
    <submittedName>
        <fullName evidence="2">Uncharacterized protein</fullName>
    </submittedName>
</protein>
<dbReference type="EMBL" id="AMWN01000003">
    <property type="protein sequence ID" value="EXJ91413.1"/>
    <property type="molecule type" value="Genomic_DNA"/>
</dbReference>
<dbReference type="eggNOG" id="ENOG502TGUN">
    <property type="taxonomic scope" value="Eukaryota"/>
</dbReference>
<feature type="region of interest" description="Disordered" evidence="1">
    <location>
        <begin position="1"/>
        <end position="27"/>
    </location>
</feature>
<organism evidence="2 3">
    <name type="scientific">Capronia coronata CBS 617.96</name>
    <dbReference type="NCBI Taxonomy" id="1182541"/>
    <lineage>
        <taxon>Eukaryota</taxon>
        <taxon>Fungi</taxon>
        <taxon>Dikarya</taxon>
        <taxon>Ascomycota</taxon>
        <taxon>Pezizomycotina</taxon>
        <taxon>Eurotiomycetes</taxon>
        <taxon>Chaetothyriomycetidae</taxon>
        <taxon>Chaetothyriales</taxon>
        <taxon>Herpotrichiellaceae</taxon>
        <taxon>Capronia</taxon>
    </lineage>
</organism>
<dbReference type="GeneID" id="19159406"/>
<dbReference type="OrthoDB" id="4411668at2759"/>
<dbReference type="RefSeq" id="XP_007723607.1">
    <property type="nucleotide sequence ID" value="XM_007725417.1"/>
</dbReference>
<keyword evidence="3" id="KW-1185">Reference proteome</keyword>
<gene>
    <name evidence="2" type="ORF">A1O1_04525</name>
</gene>
<evidence type="ECO:0000256" key="1">
    <source>
        <dbReference type="SAM" id="MobiDB-lite"/>
    </source>
</evidence>
<dbReference type="HOGENOM" id="CLU_1147060_0_0_1"/>
<reference evidence="2 3" key="1">
    <citation type="submission" date="2013-03" db="EMBL/GenBank/DDBJ databases">
        <title>The Genome Sequence of Capronia coronata CBS 617.96.</title>
        <authorList>
            <consortium name="The Broad Institute Genomics Platform"/>
            <person name="Cuomo C."/>
            <person name="de Hoog S."/>
            <person name="Gorbushina A."/>
            <person name="Walker B."/>
            <person name="Young S.K."/>
            <person name="Zeng Q."/>
            <person name="Gargeya S."/>
            <person name="Fitzgerald M."/>
            <person name="Haas B."/>
            <person name="Abouelleil A."/>
            <person name="Allen A.W."/>
            <person name="Alvarado L."/>
            <person name="Arachchi H.M."/>
            <person name="Berlin A.M."/>
            <person name="Chapman S.B."/>
            <person name="Gainer-Dewar J."/>
            <person name="Goldberg J."/>
            <person name="Griggs A."/>
            <person name="Gujja S."/>
            <person name="Hansen M."/>
            <person name="Howarth C."/>
            <person name="Imamovic A."/>
            <person name="Ireland A."/>
            <person name="Larimer J."/>
            <person name="McCowan C."/>
            <person name="Murphy C."/>
            <person name="Pearson M."/>
            <person name="Poon T.W."/>
            <person name="Priest M."/>
            <person name="Roberts A."/>
            <person name="Saif S."/>
            <person name="Shea T."/>
            <person name="Sisk P."/>
            <person name="Sykes S."/>
            <person name="Wortman J."/>
            <person name="Nusbaum C."/>
            <person name="Birren B."/>
        </authorList>
    </citation>
    <scope>NUCLEOTIDE SEQUENCE [LARGE SCALE GENOMIC DNA]</scope>
    <source>
        <strain evidence="2 3">CBS 617.96</strain>
    </source>
</reference>
<evidence type="ECO:0000313" key="2">
    <source>
        <dbReference type="EMBL" id="EXJ91413.1"/>
    </source>
</evidence>
<sequence>MFSNQNRRGPRRTPSHSTKPGDHQSYSTNKASLQIGQLNKPHCECSLEAVEVWSLIQNVHEVGLDIVMAASEQSLELWGKSQDCQSCPTSFYETLLKVYERLVDWLESAIATYRSLPAHQSTTAENAARIETSHSVNYPAIKMARLDRPQPRSRDPANASGNRTICLPSSMSLGEYEFDEEQSRHLALDLVVKQLRGLASALHQLQQIQLENGHGMKDLGSSLNITFSRTMRLLSTRTAALAEE</sequence>
<proteinExistence type="predicted"/>
<accession>W9YFW7</accession>
<dbReference type="Proteomes" id="UP000019484">
    <property type="component" value="Unassembled WGS sequence"/>
</dbReference>